<evidence type="ECO:0000313" key="2">
    <source>
        <dbReference type="Proteomes" id="UP000001038"/>
    </source>
</evidence>
<dbReference type="Ensembl" id="ENSORLT00000044091.1">
    <property type="protein sequence ID" value="ENSORLP00000036548.1"/>
    <property type="gene ID" value="ENSORLG00000024604.1"/>
</dbReference>
<dbReference type="Bgee" id="ENSORLG00000024604">
    <property type="expression patterns" value="Expressed in anatomical system and 1 other cell type or tissue"/>
</dbReference>
<organism evidence="1 2">
    <name type="scientific">Oryzias latipes</name>
    <name type="common">Japanese rice fish</name>
    <name type="synonym">Japanese killifish</name>
    <dbReference type="NCBI Taxonomy" id="8090"/>
    <lineage>
        <taxon>Eukaryota</taxon>
        <taxon>Metazoa</taxon>
        <taxon>Chordata</taxon>
        <taxon>Craniata</taxon>
        <taxon>Vertebrata</taxon>
        <taxon>Euteleostomi</taxon>
        <taxon>Actinopterygii</taxon>
        <taxon>Neopterygii</taxon>
        <taxon>Teleostei</taxon>
        <taxon>Neoteleostei</taxon>
        <taxon>Acanthomorphata</taxon>
        <taxon>Ovalentaria</taxon>
        <taxon>Atherinomorphae</taxon>
        <taxon>Beloniformes</taxon>
        <taxon>Adrianichthyidae</taxon>
        <taxon>Oryziinae</taxon>
        <taxon>Oryzias</taxon>
    </lineage>
</organism>
<keyword evidence="2" id="KW-1185">Reference proteome</keyword>
<reference evidence="1" key="3">
    <citation type="submission" date="2025-09" db="UniProtKB">
        <authorList>
            <consortium name="Ensembl"/>
        </authorList>
    </citation>
    <scope>IDENTIFICATION</scope>
    <source>
        <strain evidence="1">Hd-rR</strain>
    </source>
</reference>
<reference evidence="1 2" key="1">
    <citation type="journal article" date="2007" name="Nature">
        <title>The medaka draft genome and insights into vertebrate genome evolution.</title>
        <authorList>
            <person name="Kasahara M."/>
            <person name="Naruse K."/>
            <person name="Sasaki S."/>
            <person name="Nakatani Y."/>
            <person name="Qu W."/>
            <person name="Ahsan B."/>
            <person name="Yamada T."/>
            <person name="Nagayasu Y."/>
            <person name="Doi K."/>
            <person name="Kasai Y."/>
            <person name="Jindo T."/>
            <person name="Kobayashi D."/>
            <person name="Shimada A."/>
            <person name="Toyoda A."/>
            <person name="Kuroki Y."/>
            <person name="Fujiyama A."/>
            <person name="Sasaki T."/>
            <person name="Shimizu A."/>
            <person name="Asakawa S."/>
            <person name="Shimizu N."/>
            <person name="Hashimoto S."/>
            <person name="Yang J."/>
            <person name="Lee Y."/>
            <person name="Matsushima K."/>
            <person name="Sugano S."/>
            <person name="Sakaizumi M."/>
            <person name="Narita T."/>
            <person name="Ohishi K."/>
            <person name="Haga S."/>
            <person name="Ohta F."/>
            <person name="Nomoto H."/>
            <person name="Nogata K."/>
            <person name="Morishita T."/>
            <person name="Endo T."/>
            <person name="Shin-I T."/>
            <person name="Takeda H."/>
            <person name="Morishita S."/>
            <person name="Kohara Y."/>
        </authorList>
    </citation>
    <scope>NUCLEOTIDE SEQUENCE [LARGE SCALE GENOMIC DNA]</scope>
    <source>
        <strain evidence="1 2">Hd-rR</strain>
    </source>
</reference>
<sequence length="55" mass="6617">RKTLNTSPQSVILEKKFNYEPNCYFQVIKKMKTYKELLLNASEWSEEWVFNGLTK</sequence>
<protein>
    <submittedName>
        <fullName evidence="1">Uncharacterized protein</fullName>
    </submittedName>
</protein>
<dbReference type="AlphaFoldDB" id="A0A3B3HYM1"/>
<proteinExistence type="predicted"/>
<reference evidence="1" key="2">
    <citation type="submission" date="2025-08" db="UniProtKB">
        <authorList>
            <consortium name="Ensembl"/>
        </authorList>
    </citation>
    <scope>IDENTIFICATION</scope>
    <source>
        <strain evidence="1">Hd-rR</strain>
    </source>
</reference>
<dbReference type="Proteomes" id="UP000001038">
    <property type="component" value="Chromosome 15"/>
</dbReference>
<evidence type="ECO:0000313" key="1">
    <source>
        <dbReference type="Ensembl" id="ENSORLP00000036548.1"/>
    </source>
</evidence>
<accession>A0A3B3HYM1</accession>
<name>A0A3B3HYM1_ORYLA</name>